<keyword evidence="17" id="KW-1185">Reference proteome</keyword>
<dbReference type="InterPro" id="IPR013164">
    <property type="entry name" value="Cadherin_N"/>
</dbReference>
<evidence type="ECO:0000256" key="14">
    <source>
        <dbReference type="SAM" id="SignalP"/>
    </source>
</evidence>
<dbReference type="GO" id="GO:0005886">
    <property type="term" value="C:plasma membrane"/>
    <property type="evidence" value="ECO:0007669"/>
    <property type="project" value="UniProtKB-SubCell"/>
</dbReference>
<evidence type="ECO:0000259" key="15">
    <source>
        <dbReference type="PROSITE" id="PS50268"/>
    </source>
</evidence>
<dbReference type="GO" id="GO:0007155">
    <property type="term" value="P:cell adhesion"/>
    <property type="evidence" value="ECO:0007669"/>
    <property type="project" value="UniProtKB-KW"/>
</dbReference>
<feature type="compositionally biased region" description="Basic and acidic residues" evidence="12">
    <location>
        <begin position="988"/>
        <end position="998"/>
    </location>
</feature>
<feature type="domain" description="Cadherin" evidence="15">
    <location>
        <begin position="249"/>
        <end position="356"/>
    </location>
</feature>
<dbReference type="InterPro" id="IPR039808">
    <property type="entry name" value="Cadherin"/>
</dbReference>
<evidence type="ECO:0000256" key="1">
    <source>
        <dbReference type="ARBA" id="ARBA00004251"/>
    </source>
</evidence>
<dbReference type="PROSITE" id="PS00232">
    <property type="entry name" value="CADHERIN_1"/>
    <property type="match status" value="3"/>
</dbReference>
<dbReference type="SUPFAM" id="SSF49313">
    <property type="entry name" value="Cadherin-like"/>
    <property type="match status" value="7"/>
</dbReference>
<evidence type="ECO:0000313" key="17">
    <source>
        <dbReference type="Proteomes" id="UP001634394"/>
    </source>
</evidence>
<keyword evidence="3 13" id="KW-0812">Transmembrane</keyword>
<dbReference type="PRINTS" id="PR00205">
    <property type="entry name" value="CADHERIN"/>
</dbReference>
<comment type="subcellular location">
    <subcellularLocation>
        <location evidence="1">Cell membrane</location>
        <topology evidence="1">Single-pass type I membrane protein</topology>
    </subcellularLocation>
</comment>
<dbReference type="Pfam" id="PF08266">
    <property type="entry name" value="Cadherin_2"/>
    <property type="match status" value="1"/>
</dbReference>
<evidence type="ECO:0000256" key="4">
    <source>
        <dbReference type="ARBA" id="ARBA00022729"/>
    </source>
</evidence>
<dbReference type="FunFam" id="2.60.40.60:FF:000007">
    <property type="entry name" value="Protocadherin alpha 2"/>
    <property type="match status" value="1"/>
</dbReference>
<gene>
    <name evidence="16" type="ORF">ACJMK2_032842</name>
</gene>
<feature type="signal peptide" evidence="14">
    <location>
        <begin position="1"/>
        <end position="22"/>
    </location>
</feature>
<feature type="domain" description="Cadherin" evidence="15">
    <location>
        <begin position="466"/>
        <end position="568"/>
    </location>
</feature>
<dbReference type="FunFam" id="2.60.40.60:FF:000092">
    <property type="entry name" value="Protocadherin 8"/>
    <property type="match status" value="1"/>
</dbReference>
<dbReference type="PROSITE" id="PS50268">
    <property type="entry name" value="CADHERIN_2"/>
    <property type="match status" value="7"/>
</dbReference>
<dbReference type="CDD" id="cd11304">
    <property type="entry name" value="Cadherin_repeat"/>
    <property type="match status" value="7"/>
</dbReference>
<feature type="domain" description="Cadherin" evidence="15">
    <location>
        <begin position="21"/>
        <end position="137"/>
    </location>
</feature>
<sequence length="998" mass="111927">MEKASLRTWLVLFLTVCRLYSAQKIVYHIPEEQPSNTYIGNVANDTNLLLVISETDSNTMRFSFLSGGDDSTKYFHIDDRTSTIFTKTRLDREQLCQFVTICMLSLEVAAQSSIGSFFRILKVNIYLEDINDHSPTFSKVVLSLPISEDVLVGTQFPIEGAKDLDNSKYFSIQAYELRPKDVPFSVQFVKNLDGSSLVRLKVVEPLDREKKELYYMDLIARDGDSPPLIGRLFINVSVIDVNDNAPEFSHSLYNVTVSEDVKCGSLILTVLATDADVNNNGLVNYRLSPYQADEIFELFEIDAGYGQIRVIGKLIFTPGKVYQIIIEAYDLSDMHLTAQALVHVFVEDSGNNPPEIHINLLTNTDVAIVSEIAKPGAVVAHVSVVDYDTGKDGEVVCTMQSDDFQMDPLRSNKEYIVVVRRQLDHEKQNFTNVTVYCQDGGDPPLDSSSWFVVKILDENDNIPQFTKPLYEISIFENNEIGKLVLTVHAEDEDDLTNTEVTYRLSSDIREYFYIQQTGTIHAQQKLDREQTSSLSFIVYALDGGSPQMTGSAIVKIQILDQNDEIPVFERPSYEFSISENNLSGTIVGSVSATDGDDGINAAVYFMIHPAYDQKVPFIVFSDGTIKTKAKLDREVISSYDFSIVVKDEGSPSLNSSVHIKIIVKDENDNPPKINFPSWKNNTVKFPLSTPPWSVITHIRASDDDEFGNENSRLKYMIVNDTQLFWIHSDSGTIQLTDLITEQQYDNRTFELQIIVSDHGYPEALYTTAMLDVLLYTENVTSVARIPDEAIESYVIAIAVGTATVVLSICIAAIICVIRKHGSKIKQQHHDLDSEQMKDMFDGSITVFSLPSEDSLLDEKKRKKINHSSEDEVFSDEELVQQNATKPKSPVYISMEKMTEESFSEISGDSGRGGSNENIHQYSSTSHSCPRDKSEVNSPILPQIIPFSFRKALNMPAYFTEEVKTSKNKVLLQTDSGIRGDCPSNGNDPDERISSEVFV</sequence>
<reference evidence="16 17" key="1">
    <citation type="submission" date="2024-11" db="EMBL/GenBank/DDBJ databases">
        <title>Chromosome-level genome assembly of the freshwater bivalve Anodonta woodiana.</title>
        <authorList>
            <person name="Chen X."/>
        </authorList>
    </citation>
    <scope>NUCLEOTIDE SEQUENCE [LARGE SCALE GENOMIC DNA]</scope>
    <source>
        <strain evidence="16">MN2024</strain>
        <tissue evidence="16">Gills</tissue>
    </source>
</reference>
<feature type="domain" description="Cadherin" evidence="15">
    <location>
        <begin position="677"/>
        <end position="788"/>
    </location>
</feature>
<keyword evidence="6 11" id="KW-0106">Calcium</keyword>
<evidence type="ECO:0000256" key="5">
    <source>
        <dbReference type="ARBA" id="ARBA00022737"/>
    </source>
</evidence>
<evidence type="ECO:0000256" key="13">
    <source>
        <dbReference type="SAM" id="Phobius"/>
    </source>
</evidence>
<comment type="caution">
    <text evidence="16">The sequence shown here is derived from an EMBL/GenBank/DDBJ whole genome shotgun (WGS) entry which is preliminary data.</text>
</comment>
<evidence type="ECO:0000256" key="3">
    <source>
        <dbReference type="ARBA" id="ARBA00022692"/>
    </source>
</evidence>
<proteinExistence type="predicted"/>
<dbReference type="Gene3D" id="2.60.40.60">
    <property type="entry name" value="Cadherins"/>
    <property type="match status" value="7"/>
</dbReference>
<dbReference type="PANTHER" id="PTHR24027:SF438">
    <property type="entry name" value="CADHERIN 23"/>
    <property type="match status" value="1"/>
</dbReference>
<dbReference type="FunFam" id="2.60.40.60:FF:000002">
    <property type="entry name" value="Protocadherin alpha 2"/>
    <property type="match status" value="1"/>
</dbReference>
<dbReference type="InterPro" id="IPR002126">
    <property type="entry name" value="Cadherin-like_dom"/>
</dbReference>
<dbReference type="EMBL" id="JBJQND010000004">
    <property type="protein sequence ID" value="KAL3880615.1"/>
    <property type="molecule type" value="Genomic_DNA"/>
</dbReference>
<evidence type="ECO:0000256" key="9">
    <source>
        <dbReference type="ARBA" id="ARBA00023136"/>
    </source>
</evidence>
<dbReference type="FunFam" id="2.60.40.60:FF:000020">
    <property type="entry name" value="Dachsous cadherin-related 1b"/>
    <property type="match status" value="1"/>
</dbReference>
<dbReference type="Pfam" id="PF00028">
    <property type="entry name" value="Cadherin"/>
    <property type="match status" value="5"/>
</dbReference>
<keyword evidence="4 14" id="KW-0732">Signal</keyword>
<dbReference type="PANTHER" id="PTHR24027">
    <property type="entry name" value="CADHERIN-23"/>
    <property type="match status" value="1"/>
</dbReference>
<dbReference type="FunFam" id="2.60.40.60:FF:000094">
    <property type="entry name" value="protocadherin gamma-C4 isoform X2"/>
    <property type="match status" value="1"/>
</dbReference>
<keyword evidence="10" id="KW-0325">Glycoprotein</keyword>
<feature type="chain" id="PRO_5044826276" description="Cadherin domain-containing protein" evidence="14">
    <location>
        <begin position="23"/>
        <end position="998"/>
    </location>
</feature>
<dbReference type="InterPro" id="IPR015919">
    <property type="entry name" value="Cadherin-like_sf"/>
</dbReference>
<protein>
    <recommendedName>
        <fullName evidence="15">Cadherin domain-containing protein</fullName>
    </recommendedName>
</protein>
<dbReference type="GO" id="GO:0005509">
    <property type="term" value="F:calcium ion binding"/>
    <property type="evidence" value="ECO:0007669"/>
    <property type="project" value="UniProtKB-UniRule"/>
</dbReference>
<keyword evidence="7" id="KW-0130">Cell adhesion</keyword>
<keyword evidence="5" id="KW-0677">Repeat</keyword>
<evidence type="ECO:0000256" key="2">
    <source>
        <dbReference type="ARBA" id="ARBA00022475"/>
    </source>
</evidence>
<feature type="transmembrane region" description="Helical" evidence="13">
    <location>
        <begin position="793"/>
        <end position="817"/>
    </location>
</feature>
<organism evidence="16 17">
    <name type="scientific">Sinanodonta woodiana</name>
    <name type="common">Chinese pond mussel</name>
    <name type="synonym">Anodonta woodiana</name>
    <dbReference type="NCBI Taxonomy" id="1069815"/>
    <lineage>
        <taxon>Eukaryota</taxon>
        <taxon>Metazoa</taxon>
        <taxon>Spiralia</taxon>
        <taxon>Lophotrochozoa</taxon>
        <taxon>Mollusca</taxon>
        <taxon>Bivalvia</taxon>
        <taxon>Autobranchia</taxon>
        <taxon>Heteroconchia</taxon>
        <taxon>Palaeoheterodonta</taxon>
        <taxon>Unionida</taxon>
        <taxon>Unionoidea</taxon>
        <taxon>Unionidae</taxon>
        <taxon>Unioninae</taxon>
        <taxon>Sinanodonta</taxon>
    </lineage>
</organism>
<dbReference type="AlphaFoldDB" id="A0ABD3X6W2"/>
<evidence type="ECO:0000256" key="11">
    <source>
        <dbReference type="PROSITE-ProRule" id="PRU00043"/>
    </source>
</evidence>
<evidence type="ECO:0000256" key="12">
    <source>
        <dbReference type="SAM" id="MobiDB-lite"/>
    </source>
</evidence>
<feature type="domain" description="Cadherin" evidence="15">
    <location>
        <begin position="138"/>
        <end position="248"/>
    </location>
</feature>
<feature type="region of interest" description="Disordered" evidence="12">
    <location>
        <begin position="974"/>
        <end position="998"/>
    </location>
</feature>
<evidence type="ECO:0000256" key="8">
    <source>
        <dbReference type="ARBA" id="ARBA00022989"/>
    </source>
</evidence>
<name>A0ABD3X6W2_SINWO</name>
<evidence type="ECO:0000256" key="7">
    <source>
        <dbReference type="ARBA" id="ARBA00022889"/>
    </source>
</evidence>
<feature type="domain" description="Cadherin" evidence="15">
    <location>
        <begin position="569"/>
        <end position="673"/>
    </location>
</feature>
<dbReference type="SMART" id="SM00112">
    <property type="entry name" value="CA"/>
    <property type="match status" value="7"/>
</dbReference>
<evidence type="ECO:0000256" key="10">
    <source>
        <dbReference type="ARBA" id="ARBA00023180"/>
    </source>
</evidence>
<keyword evidence="2" id="KW-1003">Cell membrane</keyword>
<dbReference type="Proteomes" id="UP001634394">
    <property type="component" value="Unassembled WGS sequence"/>
</dbReference>
<feature type="domain" description="Cadherin" evidence="15">
    <location>
        <begin position="361"/>
        <end position="465"/>
    </location>
</feature>
<feature type="compositionally biased region" description="Polar residues" evidence="12">
    <location>
        <begin position="914"/>
        <end position="927"/>
    </location>
</feature>
<accession>A0ABD3X6W2</accession>
<feature type="region of interest" description="Disordered" evidence="12">
    <location>
        <begin position="866"/>
        <end position="934"/>
    </location>
</feature>
<evidence type="ECO:0000313" key="16">
    <source>
        <dbReference type="EMBL" id="KAL3880615.1"/>
    </source>
</evidence>
<keyword evidence="9 13" id="KW-0472">Membrane</keyword>
<evidence type="ECO:0000256" key="6">
    <source>
        <dbReference type="ARBA" id="ARBA00022837"/>
    </source>
</evidence>
<keyword evidence="8 13" id="KW-1133">Transmembrane helix</keyword>
<dbReference type="InterPro" id="IPR020894">
    <property type="entry name" value="Cadherin_CS"/>
</dbReference>